<reference evidence="5 6" key="1">
    <citation type="journal article" date="2017" name="Int. J. Syst. Evol. Microbiol.">
        <title>Ramlibacter monticola sp. nov., isolated from forest soil.</title>
        <authorList>
            <person name="Chaudhary D.K."/>
            <person name="Kim J."/>
        </authorList>
    </citation>
    <scope>NUCLEOTIDE SEQUENCE [LARGE SCALE GENOMIC DNA]</scope>
    <source>
        <strain evidence="5 6">KACC 19175</strain>
    </source>
</reference>
<comment type="caution">
    <text evidence="5">The sequence shown here is derived from an EMBL/GenBank/DDBJ whole genome shotgun (WGS) entry which is preliminary data.</text>
</comment>
<protein>
    <submittedName>
        <fullName evidence="5">ABC transporter substrate-binding protein</fullName>
    </submittedName>
</protein>
<dbReference type="GO" id="GO:0042597">
    <property type="term" value="C:periplasmic space"/>
    <property type="evidence" value="ECO:0007669"/>
    <property type="project" value="UniProtKB-SubCell"/>
</dbReference>
<keyword evidence="3" id="KW-0732">Signal</keyword>
<dbReference type="GO" id="GO:0042918">
    <property type="term" value="P:alkanesulfonate transmembrane transport"/>
    <property type="evidence" value="ECO:0007669"/>
    <property type="project" value="TreeGrafter"/>
</dbReference>
<accession>A0A936Z568</accession>
<dbReference type="SUPFAM" id="SSF53850">
    <property type="entry name" value="Periplasmic binding protein-like II"/>
    <property type="match status" value="1"/>
</dbReference>
<organism evidence="5 6">
    <name type="scientific">Ramlibacter monticola</name>
    <dbReference type="NCBI Taxonomy" id="1926872"/>
    <lineage>
        <taxon>Bacteria</taxon>
        <taxon>Pseudomonadati</taxon>
        <taxon>Pseudomonadota</taxon>
        <taxon>Betaproteobacteria</taxon>
        <taxon>Burkholderiales</taxon>
        <taxon>Comamonadaceae</taxon>
        <taxon>Ramlibacter</taxon>
    </lineage>
</organism>
<comment type="similarity">
    <text evidence="2">Belongs to the bacterial solute-binding protein SsuA/TauA family.</text>
</comment>
<dbReference type="PANTHER" id="PTHR30024:SF47">
    <property type="entry name" value="TAURINE-BINDING PERIPLASMIC PROTEIN"/>
    <property type="match status" value="1"/>
</dbReference>
<dbReference type="AlphaFoldDB" id="A0A936Z568"/>
<evidence type="ECO:0000259" key="4">
    <source>
        <dbReference type="Pfam" id="PF09084"/>
    </source>
</evidence>
<dbReference type="Gene3D" id="3.40.190.10">
    <property type="entry name" value="Periplasmic binding protein-like II"/>
    <property type="match status" value="2"/>
</dbReference>
<keyword evidence="6" id="KW-1185">Reference proteome</keyword>
<dbReference type="PROSITE" id="PS51318">
    <property type="entry name" value="TAT"/>
    <property type="match status" value="1"/>
</dbReference>
<dbReference type="InterPro" id="IPR015168">
    <property type="entry name" value="SsuA/THI5"/>
</dbReference>
<evidence type="ECO:0000256" key="2">
    <source>
        <dbReference type="ARBA" id="ARBA00010742"/>
    </source>
</evidence>
<evidence type="ECO:0000313" key="6">
    <source>
        <dbReference type="Proteomes" id="UP000599109"/>
    </source>
</evidence>
<evidence type="ECO:0000256" key="1">
    <source>
        <dbReference type="ARBA" id="ARBA00004418"/>
    </source>
</evidence>
<feature type="domain" description="SsuA/THI5-like" evidence="4">
    <location>
        <begin position="51"/>
        <end position="190"/>
    </location>
</feature>
<evidence type="ECO:0000256" key="3">
    <source>
        <dbReference type="ARBA" id="ARBA00022729"/>
    </source>
</evidence>
<dbReference type="RefSeq" id="WP_201677901.1">
    <property type="nucleotide sequence ID" value="NZ_JAEQNE010000013.1"/>
</dbReference>
<dbReference type="PANTHER" id="PTHR30024">
    <property type="entry name" value="ALIPHATIC SULFONATES-BINDING PROTEIN-RELATED"/>
    <property type="match status" value="1"/>
</dbReference>
<dbReference type="Pfam" id="PF09084">
    <property type="entry name" value="NMT1"/>
    <property type="match status" value="1"/>
</dbReference>
<name>A0A936Z568_9BURK</name>
<evidence type="ECO:0000313" key="5">
    <source>
        <dbReference type="EMBL" id="MBL0395228.1"/>
    </source>
</evidence>
<dbReference type="Proteomes" id="UP000599109">
    <property type="component" value="Unassembled WGS sequence"/>
</dbReference>
<dbReference type="InterPro" id="IPR006311">
    <property type="entry name" value="TAT_signal"/>
</dbReference>
<proteinExistence type="inferred from homology"/>
<gene>
    <name evidence="5" type="ORF">JJ685_29120</name>
</gene>
<dbReference type="EMBL" id="JAEQNE010000013">
    <property type="protein sequence ID" value="MBL0395228.1"/>
    <property type="molecule type" value="Genomic_DNA"/>
</dbReference>
<sequence length="336" mass="36274">MHQPDPPSRPRRRLLLGLGGAAALAGCAQQPAAPEPQARVRVKVFPGAQNLGLFAAAQQGFFTRRHLDVDLQFTQNSVELRTGLATGAFDIAHAAVDNAVAMRDPGGQDVVIVSGGDNSMNELFVQPEITSIAQLRGRTLIVDAPNTAYALQARKILKDRGLLPGDYVVKEVGGTFQRIRAMQQDKSNAASMLNPPFSLQALASGLRSLGKVSDLLGPYQASGAFAMRPWAQANGSVVERYLAAWIEGTRWGLAPANREPAIALLAQRLQLERPLAEATYAVLGTGLARDVAFDAPGFARLLAIRAEMEGQWGGQPPPPERFVDLQWYRRALRRVA</sequence>
<comment type="subcellular location">
    <subcellularLocation>
        <location evidence="1">Periplasm</location>
    </subcellularLocation>
</comment>